<reference evidence="1 2" key="1">
    <citation type="submission" date="2020-08" db="EMBL/GenBank/DDBJ databases">
        <title>Genomic Encyclopedia of Type Strains, Phase IV (KMG-IV): sequencing the most valuable type-strain genomes for metagenomic binning, comparative biology and taxonomic classification.</title>
        <authorList>
            <person name="Goeker M."/>
        </authorList>
    </citation>
    <scope>NUCLEOTIDE SEQUENCE [LARGE SCALE GENOMIC DNA]</scope>
    <source>
        <strain evidence="1 2">DSM 23240</strain>
    </source>
</reference>
<accession>A0A840S0Z5</accession>
<dbReference type="AlphaFoldDB" id="A0A840S0Z5"/>
<evidence type="ECO:0000313" key="1">
    <source>
        <dbReference type="EMBL" id="MBB5202300.1"/>
    </source>
</evidence>
<sequence length="130" mass="14505">MKLPLTIAAIIARSFPATECPAEGPLNAISLVLKTPPPPSKVELIPSPRAGMVWVPGMWNYVCGWYTWQNGGWELDRKGQCYVQAEWKQCAAGWQLHHGYWQELPRNRPLAEASGKMGAVIPYDPLGAYR</sequence>
<dbReference type="EMBL" id="JACHHQ010000013">
    <property type="protein sequence ID" value="MBB5202300.1"/>
    <property type="molecule type" value="Genomic_DNA"/>
</dbReference>
<keyword evidence="2" id="KW-1185">Reference proteome</keyword>
<evidence type="ECO:0000313" key="2">
    <source>
        <dbReference type="Proteomes" id="UP000571084"/>
    </source>
</evidence>
<dbReference type="Proteomes" id="UP000571084">
    <property type="component" value="Unassembled WGS sequence"/>
</dbReference>
<gene>
    <name evidence="1" type="ORF">HNR39_004164</name>
</gene>
<protein>
    <submittedName>
        <fullName evidence="1">Uncharacterized protein</fullName>
    </submittedName>
</protein>
<organism evidence="1 2">
    <name type="scientific">Glaciimonas immobilis</name>
    <dbReference type="NCBI Taxonomy" id="728004"/>
    <lineage>
        <taxon>Bacteria</taxon>
        <taxon>Pseudomonadati</taxon>
        <taxon>Pseudomonadota</taxon>
        <taxon>Betaproteobacteria</taxon>
        <taxon>Burkholderiales</taxon>
        <taxon>Oxalobacteraceae</taxon>
        <taxon>Glaciimonas</taxon>
    </lineage>
</organism>
<proteinExistence type="predicted"/>
<dbReference type="RefSeq" id="WP_168057101.1">
    <property type="nucleotide sequence ID" value="NZ_JAAOZT010000014.1"/>
</dbReference>
<comment type="caution">
    <text evidence="1">The sequence shown here is derived from an EMBL/GenBank/DDBJ whole genome shotgun (WGS) entry which is preliminary data.</text>
</comment>
<name>A0A840S0Z5_9BURK</name>